<dbReference type="Proteomes" id="UP000015530">
    <property type="component" value="Unassembled WGS sequence"/>
</dbReference>
<name>T0KQ23_COLGC</name>
<dbReference type="HOGENOM" id="CLU_700215_0_0_1"/>
<dbReference type="EMBL" id="AMYD01001236">
    <property type="protein sequence ID" value="EQB54064.1"/>
    <property type="molecule type" value="Genomic_DNA"/>
</dbReference>
<gene>
    <name evidence="1" type="ORF">CGLO_06153</name>
</gene>
<comment type="caution">
    <text evidence="1">The sequence shown here is derived from an EMBL/GenBank/DDBJ whole genome shotgun (WGS) entry which is preliminary data.</text>
</comment>
<dbReference type="AlphaFoldDB" id="T0KQ23"/>
<organism evidence="1 2">
    <name type="scientific">Colletotrichum gloeosporioides (strain Cg-14)</name>
    <name type="common">Anthracnose fungus</name>
    <name type="synonym">Glomerella cingulata</name>
    <dbReference type="NCBI Taxonomy" id="1237896"/>
    <lineage>
        <taxon>Eukaryota</taxon>
        <taxon>Fungi</taxon>
        <taxon>Dikarya</taxon>
        <taxon>Ascomycota</taxon>
        <taxon>Pezizomycotina</taxon>
        <taxon>Sordariomycetes</taxon>
        <taxon>Hypocreomycetidae</taxon>
        <taxon>Glomerellales</taxon>
        <taxon>Glomerellaceae</taxon>
        <taxon>Colletotrichum</taxon>
        <taxon>Colletotrichum gloeosporioides species complex</taxon>
    </lineage>
</organism>
<evidence type="ECO:0000313" key="2">
    <source>
        <dbReference type="Proteomes" id="UP000015530"/>
    </source>
</evidence>
<dbReference type="STRING" id="1237896.T0KQ23"/>
<sequence>MTTFISILILVSRFLAGIWQSTTIWRCIFLLLETKSMSLTGLQCICTYQILSPKTLAAFPRSTFAWAICIIILLALPAQLAAPIAAGSVTWIPSSTFDSPKVSHEAFGSASNGHKWSWFRDYNNGPLHNGELLQRDALSLKLDICKRNYVPTVDPQDLSGSLIQVITNNTGSINITRSDNPLQITLEEVASLLNTDLWRPDALAKEDVPIATVFSGVKYAALQVKRASDQETCSTAVFEKVGNVLLAQKEEWSQHITCYAIASVKFTAGAVECPGQIANDSRCVLSQSSSALNFYASELRNGRIKPNPLIDQIFAMMPEVMALMVTTGSFTTGHTIQGSSLTDPETFLRNALTIAYQGTWTALNERFSYQLRNATFMEPISVVAPFVSVIRMYT</sequence>
<evidence type="ECO:0000313" key="1">
    <source>
        <dbReference type="EMBL" id="EQB54064.1"/>
    </source>
</evidence>
<reference evidence="2" key="1">
    <citation type="journal article" date="2013" name="Mol. Plant Microbe Interact.">
        <title>Global aspects of pacC regulation of pathogenicity genes in Colletotrichum gloeosporioides as revealed by transcriptome analysis.</title>
        <authorList>
            <person name="Alkan N."/>
            <person name="Meng X."/>
            <person name="Friedlander G."/>
            <person name="Reuveni E."/>
            <person name="Sukno S."/>
            <person name="Sherman A."/>
            <person name="Thon M."/>
            <person name="Fluhr R."/>
            <person name="Prusky D."/>
        </authorList>
    </citation>
    <scope>NUCLEOTIDE SEQUENCE [LARGE SCALE GENOMIC DNA]</scope>
    <source>
        <strain evidence="2">Cg-14</strain>
    </source>
</reference>
<accession>T0KQ23</accession>
<dbReference type="OrthoDB" id="4844415at2759"/>
<proteinExistence type="predicted"/>
<protein>
    <submittedName>
        <fullName evidence="1">Uncharacterized protein</fullName>
    </submittedName>
</protein>